<evidence type="ECO:0000313" key="4">
    <source>
        <dbReference type="Proteomes" id="UP000199758"/>
    </source>
</evidence>
<dbReference type="Proteomes" id="UP000199758">
    <property type="component" value="Unassembled WGS sequence"/>
</dbReference>
<reference evidence="3 4" key="1">
    <citation type="submission" date="2016-11" db="EMBL/GenBank/DDBJ databases">
        <authorList>
            <person name="Jaros S."/>
            <person name="Januszkiewicz K."/>
            <person name="Wedrychowicz H."/>
        </authorList>
    </citation>
    <scope>NUCLEOTIDE SEQUENCE [LARGE SCALE GENOMIC DNA]</scope>
    <source>
        <strain evidence="3 4">CGMCC 1.7049</strain>
    </source>
</reference>
<dbReference type="Pfam" id="PF14238">
    <property type="entry name" value="DUF4340"/>
    <property type="match status" value="1"/>
</dbReference>
<evidence type="ECO:0000256" key="1">
    <source>
        <dbReference type="SAM" id="MobiDB-lite"/>
    </source>
</evidence>
<feature type="region of interest" description="Disordered" evidence="1">
    <location>
        <begin position="277"/>
        <end position="299"/>
    </location>
</feature>
<feature type="compositionally biased region" description="Low complexity" evidence="1">
    <location>
        <begin position="279"/>
        <end position="293"/>
    </location>
</feature>
<keyword evidence="4" id="KW-1185">Reference proteome</keyword>
<evidence type="ECO:0000259" key="2">
    <source>
        <dbReference type="Pfam" id="PF14238"/>
    </source>
</evidence>
<sequence>MNRNHLNLGLLVAVAGLGTAAWLGQKPDEEKKPPLTALTPSMVQTIALEHPGSPTIRLAKQDGQWAITEPVKAAADPFEVNALVGLSDTGVQMMLDSGDLKELGLVPARYRITINDQTIDFGGEEPLKYRRYVRVNEKELALIADPGSAAFDADYSDLVAKNLVPAGAAITRIVVPGLTLEKSADGAWASPDHADAKADQLKAIADAWTSAKALFNGSLQPEDAQGEAATLTLADGRTLSFTIVARDPQLVLARADLGVRYTLSRTDVDTLLRLPAPKPADAAPADAAATPAAPAAPAP</sequence>
<dbReference type="RefSeq" id="WP_072895079.1">
    <property type="nucleotide sequence ID" value="NZ_FQWZ01000002.1"/>
</dbReference>
<dbReference type="OrthoDB" id="7062720at2"/>
<organism evidence="3 4">
    <name type="scientific">Hydrocarboniphaga daqingensis</name>
    <dbReference type="NCBI Taxonomy" id="490188"/>
    <lineage>
        <taxon>Bacteria</taxon>
        <taxon>Pseudomonadati</taxon>
        <taxon>Pseudomonadota</taxon>
        <taxon>Gammaproteobacteria</taxon>
        <taxon>Nevskiales</taxon>
        <taxon>Nevskiaceae</taxon>
        <taxon>Hydrocarboniphaga</taxon>
    </lineage>
</organism>
<dbReference type="EMBL" id="FQWZ01000002">
    <property type="protein sequence ID" value="SHG69349.1"/>
    <property type="molecule type" value="Genomic_DNA"/>
</dbReference>
<protein>
    <recommendedName>
        <fullName evidence="2">DUF4340 domain-containing protein</fullName>
    </recommendedName>
</protein>
<dbReference type="AlphaFoldDB" id="A0A1M5LXH1"/>
<feature type="domain" description="DUF4340" evidence="2">
    <location>
        <begin position="65"/>
        <end position="205"/>
    </location>
</feature>
<accession>A0A1M5LXH1</accession>
<gene>
    <name evidence="3" type="ORF">SAMN04488068_1130</name>
</gene>
<proteinExistence type="predicted"/>
<dbReference type="InterPro" id="IPR025641">
    <property type="entry name" value="DUF4340"/>
</dbReference>
<evidence type="ECO:0000313" key="3">
    <source>
        <dbReference type="EMBL" id="SHG69349.1"/>
    </source>
</evidence>
<name>A0A1M5LXH1_9GAMM</name>
<dbReference type="STRING" id="490188.SAMN04488068_1130"/>